<dbReference type="EMBL" id="JAFLVR010000025">
    <property type="protein sequence ID" value="MBO0452858.1"/>
    <property type="molecule type" value="Genomic_DNA"/>
</dbReference>
<evidence type="ECO:0000313" key="4">
    <source>
        <dbReference type="Proteomes" id="UP000664495"/>
    </source>
</evidence>
<dbReference type="Gene3D" id="1.20.58.70">
    <property type="match status" value="1"/>
</dbReference>
<keyword evidence="2" id="KW-0732">Signal</keyword>
<feature type="compositionally biased region" description="Low complexity" evidence="1">
    <location>
        <begin position="30"/>
        <end position="40"/>
    </location>
</feature>
<proteinExistence type="predicted"/>
<dbReference type="InterPro" id="IPR010989">
    <property type="entry name" value="SNARE"/>
</dbReference>
<gene>
    <name evidence="3" type="ORF">JZO85_11290</name>
</gene>
<comment type="caution">
    <text evidence="3">The sequence shown here is derived from an EMBL/GenBank/DDBJ whole genome shotgun (WGS) entry which is preliminary data.</text>
</comment>
<name>A0ABS3HHW8_9ENTE</name>
<reference evidence="3 4" key="1">
    <citation type="submission" date="2021-03" db="EMBL/GenBank/DDBJ databases">
        <title>Enterococcal diversity collection.</title>
        <authorList>
            <person name="Gilmore M.S."/>
            <person name="Schwartzman J."/>
            <person name="Van Tyne D."/>
            <person name="Martin M."/>
            <person name="Earl A.M."/>
            <person name="Manson A.L."/>
            <person name="Straub T."/>
            <person name="Salamzade R."/>
            <person name="Saavedra J."/>
            <person name="Lebreton F."/>
            <person name="Prichula J."/>
            <person name="Schaufler K."/>
            <person name="Gaca A."/>
            <person name="Sgardioli B."/>
            <person name="Wagenaar J."/>
            <person name="Strong T."/>
        </authorList>
    </citation>
    <scope>NUCLEOTIDE SEQUENCE [LARGE SCALE GENOMIC DNA]</scope>
    <source>
        <strain evidence="3 4">MJM16</strain>
    </source>
</reference>
<feature type="region of interest" description="Disordered" evidence="1">
    <location>
        <begin position="21"/>
        <end position="44"/>
    </location>
</feature>
<accession>A0ABS3HHW8</accession>
<keyword evidence="4" id="KW-1185">Reference proteome</keyword>
<dbReference type="PROSITE" id="PS51257">
    <property type="entry name" value="PROKAR_LIPOPROTEIN"/>
    <property type="match status" value="1"/>
</dbReference>
<evidence type="ECO:0000256" key="2">
    <source>
        <dbReference type="SAM" id="SignalP"/>
    </source>
</evidence>
<feature type="region of interest" description="Disordered" evidence="1">
    <location>
        <begin position="74"/>
        <end position="93"/>
    </location>
</feature>
<protein>
    <recommendedName>
        <fullName evidence="5">Lipoprotein</fullName>
    </recommendedName>
</protein>
<evidence type="ECO:0000313" key="3">
    <source>
        <dbReference type="EMBL" id="MBO0452858.1"/>
    </source>
</evidence>
<feature type="signal peptide" evidence="2">
    <location>
        <begin position="1"/>
        <end position="17"/>
    </location>
</feature>
<feature type="chain" id="PRO_5047053120" description="Lipoprotein" evidence="2">
    <location>
        <begin position="18"/>
        <end position="119"/>
    </location>
</feature>
<evidence type="ECO:0008006" key="5">
    <source>
        <dbReference type="Google" id="ProtNLM"/>
    </source>
</evidence>
<dbReference type="SUPFAM" id="SSF47661">
    <property type="entry name" value="t-snare proteins"/>
    <property type="match status" value="1"/>
</dbReference>
<evidence type="ECO:0000256" key="1">
    <source>
        <dbReference type="SAM" id="MobiDB-lite"/>
    </source>
</evidence>
<dbReference type="RefSeq" id="WP_207108632.1">
    <property type="nucleotide sequence ID" value="NZ_JAFLVR010000025.1"/>
</dbReference>
<dbReference type="Proteomes" id="UP000664495">
    <property type="component" value="Unassembled WGS sequence"/>
</dbReference>
<sequence length="119" mass="13410">MKKLVLLGLLVWGVFLTGCTNQTKSVGNKTETTTQSSSSMSREEIAEKREKIIADIQRCRETIVDMEKLANDTKNLVEQDDSPEIQSELAKAASETQKSIDLVNDEIKRLEKELEELPK</sequence>
<organism evidence="3 4">
    <name type="scientific">Candidatus Enterococcus murrayae</name>
    <dbReference type="NCBI Taxonomy" id="2815321"/>
    <lineage>
        <taxon>Bacteria</taxon>
        <taxon>Bacillati</taxon>
        <taxon>Bacillota</taxon>
        <taxon>Bacilli</taxon>
        <taxon>Lactobacillales</taxon>
        <taxon>Enterococcaceae</taxon>
        <taxon>Enterococcus</taxon>
    </lineage>
</organism>